<evidence type="ECO:0000313" key="3">
    <source>
        <dbReference type="EMBL" id="CAD7077615.1"/>
    </source>
</evidence>
<dbReference type="FunCoup" id="A0A7R8UBE6">
    <property type="interactions" value="1320"/>
</dbReference>
<dbReference type="InterPro" id="IPR036282">
    <property type="entry name" value="Glutathione-S-Trfase_C_sf"/>
</dbReference>
<evidence type="ECO:0000313" key="4">
    <source>
        <dbReference type="Proteomes" id="UP000594454"/>
    </source>
</evidence>
<dbReference type="InParanoid" id="A0A7R8UBE6"/>
<dbReference type="Proteomes" id="UP000594454">
    <property type="component" value="Chromosome 1"/>
</dbReference>
<dbReference type="EMBL" id="LR899009">
    <property type="protein sequence ID" value="CAD7077615.1"/>
    <property type="molecule type" value="Genomic_DNA"/>
</dbReference>
<dbReference type="OrthoDB" id="198787at2759"/>
<dbReference type="Pfam" id="PF17171">
    <property type="entry name" value="GST_C_6"/>
    <property type="match status" value="1"/>
</dbReference>
<dbReference type="SUPFAM" id="SSF47616">
    <property type="entry name" value="GST C-terminal domain-like"/>
    <property type="match status" value="1"/>
</dbReference>
<dbReference type="Pfam" id="PF17172">
    <property type="entry name" value="GST_N_4"/>
    <property type="match status" value="1"/>
</dbReference>
<dbReference type="PANTHER" id="PTHR12289:SF38">
    <property type="entry name" value="METAXIN-2"/>
    <property type="match status" value="1"/>
</dbReference>
<proteinExistence type="predicted"/>
<accession>A0A7R8UBE6</accession>
<evidence type="ECO:0000259" key="2">
    <source>
        <dbReference type="Pfam" id="PF17172"/>
    </source>
</evidence>
<dbReference type="AlphaFoldDB" id="A0A7R8UBE6"/>
<organism evidence="3 4">
    <name type="scientific">Hermetia illucens</name>
    <name type="common">Black soldier fly</name>
    <dbReference type="NCBI Taxonomy" id="343691"/>
    <lineage>
        <taxon>Eukaryota</taxon>
        <taxon>Metazoa</taxon>
        <taxon>Ecdysozoa</taxon>
        <taxon>Arthropoda</taxon>
        <taxon>Hexapoda</taxon>
        <taxon>Insecta</taxon>
        <taxon>Pterygota</taxon>
        <taxon>Neoptera</taxon>
        <taxon>Endopterygota</taxon>
        <taxon>Diptera</taxon>
        <taxon>Brachycera</taxon>
        <taxon>Stratiomyomorpha</taxon>
        <taxon>Stratiomyidae</taxon>
        <taxon>Hermetiinae</taxon>
        <taxon>Hermetia</taxon>
    </lineage>
</organism>
<dbReference type="CDD" id="cd03079">
    <property type="entry name" value="GST_N_Metaxin2"/>
    <property type="match status" value="1"/>
</dbReference>
<protein>
    <recommendedName>
        <fullName evidence="5">Metaxin-2</fullName>
    </recommendedName>
</protein>
<dbReference type="CDD" id="cd03211">
    <property type="entry name" value="GST_C_Metaxin2"/>
    <property type="match status" value="1"/>
</dbReference>
<gene>
    <name evidence="3" type="ORF">HERILL_LOCUS948</name>
</gene>
<dbReference type="GO" id="GO:0007005">
    <property type="term" value="P:mitochondrion organization"/>
    <property type="evidence" value="ECO:0007669"/>
    <property type="project" value="TreeGrafter"/>
</dbReference>
<dbReference type="OMA" id="YFQTRCL"/>
<feature type="domain" description="Thioredoxin-like fold" evidence="2">
    <location>
        <begin position="41"/>
        <end position="140"/>
    </location>
</feature>
<evidence type="ECO:0008006" key="5">
    <source>
        <dbReference type="Google" id="ProtNLM"/>
    </source>
</evidence>
<feature type="domain" description="Metaxin glutathione S-transferase" evidence="1">
    <location>
        <begin position="192"/>
        <end position="254"/>
    </location>
</feature>
<name>A0A7R8UBE6_HERIL</name>
<dbReference type="GO" id="GO:0001401">
    <property type="term" value="C:SAM complex"/>
    <property type="evidence" value="ECO:0007669"/>
    <property type="project" value="TreeGrafter"/>
</dbReference>
<keyword evidence="4" id="KW-1185">Reference proteome</keyword>
<dbReference type="InterPro" id="IPR050931">
    <property type="entry name" value="Mito_Protein_Transport_Metaxin"/>
</dbReference>
<sequence>MDSVLLRQYVTEETIASDPWTDDALLYQPYEAEQILLAENASCLSVKAYLKMCNLPFGVKSAANAEFMSPGGRMTKLPFVKVGAFVVAEFEPIVNLVESKGVSLSKWLDEDQKSDMRAYISLVEKIFTCAEIYISFADDEVLRQVTYPRNGCVYPWPLNVFENIKKRRNMLRQLNVYGWGNMTLDDVVQKVAKCCETLVEKLGNEEYFYGNRPTELDAVTFGHLFTILTTNLPNNVLAEKVREYKSLVRFCQNIDKKYFNPQKST</sequence>
<dbReference type="InterPro" id="IPR012336">
    <property type="entry name" value="Thioredoxin-like_fold"/>
</dbReference>
<dbReference type="InterPro" id="IPR033468">
    <property type="entry name" value="Metaxin_GST"/>
</dbReference>
<dbReference type="PANTHER" id="PTHR12289">
    <property type="entry name" value="METAXIN RELATED"/>
    <property type="match status" value="1"/>
</dbReference>
<evidence type="ECO:0000259" key="1">
    <source>
        <dbReference type="Pfam" id="PF17171"/>
    </source>
</evidence>
<reference evidence="3 4" key="1">
    <citation type="submission" date="2020-11" db="EMBL/GenBank/DDBJ databases">
        <authorList>
            <person name="Wallbank WR R."/>
            <person name="Pardo Diaz C."/>
            <person name="Kozak K."/>
            <person name="Martin S."/>
            <person name="Jiggins C."/>
            <person name="Moest M."/>
            <person name="Warren A I."/>
            <person name="Generalovic N T."/>
            <person name="Byers J.R.P. K."/>
            <person name="Montejo-Kovacevich G."/>
            <person name="Yen C E."/>
        </authorList>
    </citation>
    <scope>NUCLEOTIDE SEQUENCE [LARGE SCALE GENOMIC DNA]</scope>
</reference>